<gene>
    <name evidence="1" type="ORF">H5410_056177</name>
</gene>
<keyword evidence="2" id="KW-1185">Reference proteome</keyword>
<comment type="caution">
    <text evidence="1">The sequence shown here is derived from an EMBL/GenBank/DDBJ whole genome shotgun (WGS) entry which is preliminary data.</text>
</comment>
<dbReference type="Proteomes" id="UP000824120">
    <property type="component" value="Chromosome 11"/>
</dbReference>
<proteinExistence type="predicted"/>
<evidence type="ECO:0000313" key="1">
    <source>
        <dbReference type="EMBL" id="KAG5576043.1"/>
    </source>
</evidence>
<evidence type="ECO:0000313" key="2">
    <source>
        <dbReference type="Proteomes" id="UP000824120"/>
    </source>
</evidence>
<sequence>MGRFKQLEWKIDESPEYHPEPYYDGDDDGDDAPTWQYVIFLFRNSLLKVLYGLSLLPTSSKKRFYIRTRFECRQIGYVDLCRLANWLTHDTTFDQKER</sequence>
<accession>A0A9J5WJJ3</accession>
<dbReference type="EMBL" id="JACXVP010000011">
    <property type="protein sequence ID" value="KAG5576043.1"/>
    <property type="molecule type" value="Genomic_DNA"/>
</dbReference>
<organism evidence="1 2">
    <name type="scientific">Solanum commersonii</name>
    <name type="common">Commerson's wild potato</name>
    <name type="synonym">Commerson's nightshade</name>
    <dbReference type="NCBI Taxonomy" id="4109"/>
    <lineage>
        <taxon>Eukaryota</taxon>
        <taxon>Viridiplantae</taxon>
        <taxon>Streptophyta</taxon>
        <taxon>Embryophyta</taxon>
        <taxon>Tracheophyta</taxon>
        <taxon>Spermatophyta</taxon>
        <taxon>Magnoliopsida</taxon>
        <taxon>eudicotyledons</taxon>
        <taxon>Gunneridae</taxon>
        <taxon>Pentapetalae</taxon>
        <taxon>asterids</taxon>
        <taxon>lamiids</taxon>
        <taxon>Solanales</taxon>
        <taxon>Solanaceae</taxon>
        <taxon>Solanoideae</taxon>
        <taxon>Solaneae</taxon>
        <taxon>Solanum</taxon>
    </lineage>
</organism>
<dbReference type="AlphaFoldDB" id="A0A9J5WJJ3"/>
<name>A0A9J5WJJ3_SOLCO</name>
<protein>
    <submittedName>
        <fullName evidence="1">Uncharacterized protein</fullName>
    </submittedName>
</protein>
<reference evidence="1 2" key="1">
    <citation type="submission" date="2020-09" db="EMBL/GenBank/DDBJ databases">
        <title>De no assembly of potato wild relative species, Solanum commersonii.</title>
        <authorList>
            <person name="Cho K."/>
        </authorList>
    </citation>
    <scope>NUCLEOTIDE SEQUENCE [LARGE SCALE GENOMIC DNA]</scope>
    <source>
        <strain evidence="1">LZ3.2</strain>
        <tissue evidence="1">Leaf</tissue>
    </source>
</reference>